<dbReference type="PANTHER" id="PTHR24300">
    <property type="entry name" value="CYTOCHROME P450 508A4-RELATED"/>
    <property type="match status" value="1"/>
</dbReference>
<dbReference type="EMBL" id="JABSTR010000006">
    <property type="protein sequence ID" value="KAH9373037.1"/>
    <property type="molecule type" value="Genomic_DNA"/>
</dbReference>
<dbReference type="InterPro" id="IPR036396">
    <property type="entry name" value="Cyt_P450_sf"/>
</dbReference>
<dbReference type="GO" id="GO:0016712">
    <property type="term" value="F:oxidoreductase activity, acting on paired donors, with incorporation or reduction of molecular oxygen, reduced flavin or flavoprotein as one donor, and incorporation of one atom of oxygen"/>
    <property type="evidence" value="ECO:0007669"/>
    <property type="project" value="TreeGrafter"/>
</dbReference>
<dbReference type="GO" id="GO:0006805">
    <property type="term" value="P:xenobiotic metabolic process"/>
    <property type="evidence" value="ECO:0007669"/>
    <property type="project" value="TreeGrafter"/>
</dbReference>
<dbReference type="OrthoDB" id="6486579at2759"/>
<keyword evidence="6" id="KW-1185">Reference proteome</keyword>
<keyword evidence="3" id="KW-0408">Iron</keyword>
<dbReference type="Proteomes" id="UP000821853">
    <property type="component" value="Chromosome 4"/>
</dbReference>
<reference evidence="5 6" key="1">
    <citation type="journal article" date="2020" name="Cell">
        <title>Large-Scale Comparative Analyses of Tick Genomes Elucidate Their Genetic Diversity and Vector Capacities.</title>
        <authorList>
            <consortium name="Tick Genome and Microbiome Consortium (TIGMIC)"/>
            <person name="Jia N."/>
            <person name="Wang J."/>
            <person name="Shi W."/>
            <person name="Du L."/>
            <person name="Sun Y."/>
            <person name="Zhan W."/>
            <person name="Jiang J.F."/>
            <person name="Wang Q."/>
            <person name="Zhang B."/>
            <person name="Ji P."/>
            <person name="Bell-Sakyi L."/>
            <person name="Cui X.M."/>
            <person name="Yuan T.T."/>
            <person name="Jiang B.G."/>
            <person name="Yang W.F."/>
            <person name="Lam T.T."/>
            <person name="Chang Q.C."/>
            <person name="Ding S.J."/>
            <person name="Wang X.J."/>
            <person name="Zhu J.G."/>
            <person name="Ruan X.D."/>
            <person name="Zhao L."/>
            <person name="Wei J.T."/>
            <person name="Ye R.Z."/>
            <person name="Que T.C."/>
            <person name="Du C.H."/>
            <person name="Zhou Y.H."/>
            <person name="Cheng J.X."/>
            <person name="Dai P.F."/>
            <person name="Guo W.B."/>
            <person name="Han X.H."/>
            <person name="Huang E.J."/>
            <person name="Li L.F."/>
            <person name="Wei W."/>
            <person name="Gao Y.C."/>
            <person name="Liu J.Z."/>
            <person name="Shao H.Z."/>
            <person name="Wang X."/>
            <person name="Wang C.C."/>
            <person name="Yang T.C."/>
            <person name="Huo Q.B."/>
            <person name="Li W."/>
            <person name="Chen H.Y."/>
            <person name="Chen S.E."/>
            <person name="Zhou L.G."/>
            <person name="Ni X.B."/>
            <person name="Tian J.H."/>
            <person name="Sheng Y."/>
            <person name="Liu T."/>
            <person name="Pan Y.S."/>
            <person name="Xia L.Y."/>
            <person name="Li J."/>
            <person name="Zhao F."/>
            <person name="Cao W.C."/>
        </authorList>
    </citation>
    <scope>NUCLEOTIDE SEQUENCE [LARGE SCALE GENOMIC DNA]</scope>
    <source>
        <strain evidence="5">HaeL-2018</strain>
    </source>
</reference>
<comment type="similarity">
    <text evidence="1">Belongs to the cytochrome P450 family.</text>
</comment>
<evidence type="ECO:0000256" key="4">
    <source>
        <dbReference type="ARBA" id="ARBA00023033"/>
    </source>
</evidence>
<dbReference type="VEuPathDB" id="VectorBase:HLOH_040742"/>
<evidence type="ECO:0000256" key="1">
    <source>
        <dbReference type="ARBA" id="ARBA00010617"/>
    </source>
</evidence>
<accession>A0A9J6GC57</accession>
<keyword evidence="4" id="KW-0560">Oxidoreductase</keyword>
<dbReference type="InterPro" id="IPR050182">
    <property type="entry name" value="Cytochrome_P450_fam2"/>
</dbReference>
<dbReference type="GO" id="GO:0005737">
    <property type="term" value="C:cytoplasm"/>
    <property type="evidence" value="ECO:0007669"/>
    <property type="project" value="TreeGrafter"/>
</dbReference>
<dbReference type="AlphaFoldDB" id="A0A9J6GC57"/>
<dbReference type="GO" id="GO:0020037">
    <property type="term" value="F:heme binding"/>
    <property type="evidence" value="ECO:0007669"/>
    <property type="project" value="InterPro"/>
</dbReference>
<protein>
    <recommendedName>
        <fullName evidence="7">Cytochrome P450</fullName>
    </recommendedName>
</protein>
<keyword evidence="2" id="KW-0479">Metal-binding</keyword>
<dbReference type="GO" id="GO:0005506">
    <property type="term" value="F:iron ion binding"/>
    <property type="evidence" value="ECO:0007669"/>
    <property type="project" value="InterPro"/>
</dbReference>
<dbReference type="PANTHER" id="PTHR24300:SF375">
    <property type="entry name" value="CYTOCHROME P450 FAMILY"/>
    <property type="match status" value="1"/>
</dbReference>
<gene>
    <name evidence="5" type="ORF">HPB48_010012</name>
</gene>
<sequence>MWTGRIYSSGQAPSSFYFGKTGDEVSLQESCHLARRGFRSFGHLLYQKNVYNYRRCIELAKQYGPVLGFTVGTKYVVVLNNFKSIKEVLSRDELLYRPENSITGQPEFKGITFLNGDDWSVNRKFCLRMLRGLGIGKKLMEENIERIVRSLLQDELEELGKKIAALDGLPVNMDPYLKRSVSNNMAALVFGKRVNVEDHRHQLWFEKLQQLNKVFTPGARLFSLPSYAVKIAELLPWTSSRKIKEAYREIELFIK</sequence>
<evidence type="ECO:0000313" key="5">
    <source>
        <dbReference type="EMBL" id="KAH9373037.1"/>
    </source>
</evidence>
<dbReference type="SUPFAM" id="SSF48264">
    <property type="entry name" value="Cytochrome P450"/>
    <property type="match status" value="1"/>
</dbReference>
<comment type="caution">
    <text evidence="5">The sequence shown here is derived from an EMBL/GenBank/DDBJ whole genome shotgun (WGS) entry which is preliminary data.</text>
</comment>
<dbReference type="InterPro" id="IPR002401">
    <property type="entry name" value="Cyt_P450_E_grp-I"/>
</dbReference>
<organism evidence="5 6">
    <name type="scientific">Haemaphysalis longicornis</name>
    <name type="common">Bush tick</name>
    <dbReference type="NCBI Taxonomy" id="44386"/>
    <lineage>
        <taxon>Eukaryota</taxon>
        <taxon>Metazoa</taxon>
        <taxon>Ecdysozoa</taxon>
        <taxon>Arthropoda</taxon>
        <taxon>Chelicerata</taxon>
        <taxon>Arachnida</taxon>
        <taxon>Acari</taxon>
        <taxon>Parasitiformes</taxon>
        <taxon>Ixodida</taxon>
        <taxon>Ixodoidea</taxon>
        <taxon>Ixodidae</taxon>
        <taxon>Haemaphysalinae</taxon>
        <taxon>Haemaphysalis</taxon>
    </lineage>
</organism>
<dbReference type="GO" id="GO:0006082">
    <property type="term" value="P:organic acid metabolic process"/>
    <property type="evidence" value="ECO:0007669"/>
    <property type="project" value="TreeGrafter"/>
</dbReference>
<dbReference type="OMA" id="SELMEYQ"/>
<evidence type="ECO:0000313" key="6">
    <source>
        <dbReference type="Proteomes" id="UP000821853"/>
    </source>
</evidence>
<dbReference type="InterPro" id="IPR001128">
    <property type="entry name" value="Cyt_P450"/>
</dbReference>
<keyword evidence="4" id="KW-0503">Monooxygenase</keyword>
<evidence type="ECO:0008006" key="7">
    <source>
        <dbReference type="Google" id="ProtNLM"/>
    </source>
</evidence>
<name>A0A9J6GC57_HAELO</name>
<evidence type="ECO:0000256" key="3">
    <source>
        <dbReference type="ARBA" id="ARBA00023004"/>
    </source>
</evidence>
<dbReference type="Pfam" id="PF00067">
    <property type="entry name" value="p450"/>
    <property type="match status" value="1"/>
</dbReference>
<proteinExistence type="inferred from homology"/>
<evidence type="ECO:0000256" key="2">
    <source>
        <dbReference type="ARBA" id="ARBA00022723"/>
    </source>
</evidence>
<dbReference type="Gene3D" id="1.10.630.10">
    <property type="entry name" value="Cytochrome P450"/>
    <property type="match status" value="1"/>
</dbReference>
<dbReference type="PRINTS" id="PR00463">
    <property type="entry name" value="EP450I"/>
</dbReference>